<dbReference type="Proteomes" id="UP000318431">
    <property type="component" value="Unassembled WGS sequence"/>
</dbReference>
<feature type="chain" id="PRO_5022248748" description="Thiol:disulfide interchange protein" evidence="7">
    <location>
        <begin position="25"/>
        <end position="249"/>
    </location>
</feature>
<dbReference type="RefSeq" id="WP_145647056.1">
    <property type="nucleotide sequence ID" value="NZ_VLLB01000001.1"/>
</dbReference>
<dbReference type="GO" id="GO:0042597">
    <property type="term" value="C:periplasmic space"/>
    <property type="evidence" value="ECO:0007669"/>
    <property type="project" value="UniProtKB-SubCell"/>
</dbReference>
<dbReference type="PANTHER" id="PTHR35272">
    <property type="entry name" value="THIOL:DISULFIDE INTERCHANGE PROTEIN DSBC-RELATED"/>
    <property type="match status" value="1"/>
</dbReference>
<accession>A0A562RLH7</accession>
<reference evidence="10 11" key="1">
    <citation type="journal article" date="2015" name="Stand. Genomic Sci.">
        <title>Genomic Encyclopedia of Bacterial and Archaeal Type Strains, Phase III: the genomes of soil and plant-associated and newly described type strains.</title>
        <authorList>
            <person name="Whitman W.B."/>
            <person name="Woyke T."/>
            <person name="Klenk H.P."/>
            <person name="Zhou Y."/>
            <person name="Lilburn T.G."/>
            <person name="Beck B.J."/>
            <person name="De Vos P."/>
            <person name="Vandamme P."/>
            <person name="Eisen J.A."/>
            <person name="Garrity G."/>
            <person name="Hugenholtz P."/>
            <person name="Kyrpides N.C."/>
        </authorList>
    </citation>
    <scope>NUCLEOTIDE SEQUENCE [LARGE SCALE GENOMIC DNA]</scope>
    <source>
        <strain evidence="10 11">CGMCC 1.10822</strain>
    </source>
</reference>
<organism evidence="10 11">
    <name type="scientific">Pseudoduganella lurida</name>
    <dbReference type="NCBI Taxonomy" id="1036180"/>
    <lineage>
        <taxon>Bacteria</taxon>
        <taxon>Pseudomonadati</taxon>
        <taxon>Pseudomonadota</taxon>
        <taxon>Betaproteobacteria</taxon>
        <taxon>Burkholderiales</taxon>
        <taxon>Oxalobacteraceae</taxon>
        <taxon>Telluria group</taxon>
        <taxon>Pseudoduganella</taxon>
    </lineage>
</organism>
<dbReference type="SUPFAM" id="SSF54423">
    <property type="entry name" value="DsbC/DsbG N-terminal domain-like"/>
    <property type="match status" value="1"/>
</dbReference>
<dbReference type="InterPro" id="IPR033954">
    <property type="entry name" value="DiS-bond_Isoase_DsbC/G"/>
</dbReference>
<dbReference type="PANTHER" id="PTHR35272:SF3">
    <property type="entry name" value="THIOL:DISULFIDE INTERCHANGE PROTEIN DSBC"/>
    <property type="match status" value="1"/>
</dbReference>
<evidence type="ECO:0000259" key="9">
    <source>
        <dbReference type="Pfam" id="PF13098"/>
    </source>
</evidence>
<gene>
    <name evidence="10" type="ORF">IP91_00357</name>
</gene>
<feature type="domain" description="Disulphide bond isomerase DsbC/G N-terminal" evidence="8">
    <location>
        <begin position="28"/>
        <end position="92"/>
    </location>
</feature>
<dbReference type="Pfam" id="PF10411">
    <property type="entry name" value="DsbC_N"/>
    <property type="match status" value="1"/>
</dbReference>
<dbReference type="Pfam" id="PF13098">
    <property type="entry name" value="Thioredoxin_2"/>
    <property type="match status" value="1"/>
</dbReference>
<dbReference type="CDD" id="cd03020">
    <property type="entry name" value="DsbA_DsbC_DsbG"/>
    <property type="match status" value="1"/>
</dbReference>
<dbReference type="InterPro" id="IPR051470">
    <property type="entry name" value="Thiol:disulfide_interchange"/>
</dbReference>
<name>A0A562RLH7_9BURK</name>
<dbReference type="InterPro" id="IPR012336">
    <property type="entry name" value="Thioredoxin-like_fold"/>
</dbReference>
<proteinExistence type="inferred from homology"/>
<feature type="domain" description="Thioredoxin-like fold" evidence="9">
    <location>
        <begin position="123"/>
        <end position="243"/>
    </location>
</feature>
<keyword evidence="5" id="KW-1015">Disulfide bond</keyword>
<sequence length="249" mass="26209">MSSPIIKACGLQLVTALACTPAYSAQPAHDDVALRARLTARYPGTLFGDIRATPLPGIWLVQLGAQSAYVAADGRHFLFGHLVDMDTQTDLSAAPPPVSPVPPTADGPDFAVLPLADAIRTVRGNGSRQVAVFADPDCPYCRHLEQALDRVPDVTVYTFLLPLASLHPTAPARAQSIWCAPDRSAAWRDAVHGQALAPATCANPLARIAAFAAAHGIDGTPYLVFANGQRAIGALDSAAIERHLQPVSE</sequence>
<dbReference type="Gene3D" id="3.10.450.70">
    <property type="entry name" value="Disulphide bond isomerase, DsbC/G, N-terminal"/>
    <property type="match status" value="1"/>
</dbReference>
<evidence type="ECO:0000256" key="5">
    <source>
        <dbReference type="ARBA" id="ARBA00023157"/>
    </source>
</evidence>
<keyword evidence="4 7" id="KW-0574">Periplasm</keyword>
<evidence type="ECO:0000313" key="10">
    <source>
        <dbReference type="EMBL" id="TWI69290.1"/>
    </source>
</evidence>
<dbReference type="InterPro" id="IPR036249">
    <property type="entry name" value="Thioredoxin-like_sf"/>
</dbReference>
<dbReference type="AlphaFoldDB" id="A0A562RLH7"/>
<dbReference type="SUPFAM" id="SSF52833">
    <property type="entry name" value="Thioredoxin-like"/>
    <property type="match status" value="1"/>
</dbReference>
<evidence type="ECO:0000256" key="4">
    <source>
        <dbReference type="ARBA" id="ARBA00022764"/>
    </source>
</evidence>
<dbReference type="EMBL" id="VLLB01000001">
    <property type="protein sequence ID" value="TWI69290.1"/>
    <property type="molecule type" value="Genomic_DNA"/>
</dbReference>
<dbReference type="OrthoDB" id="12976at2"/>
<keyword evidence="3 7" id="KW-0732">Signal</keyword>
<dbReference type="InterPro" id="IPR018950">
    <property type="entry name" value="DiS-bond_isomerase_DsbC/G_N"/>
</dbReference>
<dbReference type="PROSITE" id="PS51257">
    <property type="entry name" value="PROKAR_LIPOPROTEIN"/>
    <property type="match status" value="1"/>
</dbReference>
<evidence type="ECO:0000256" key="7">
    <source>
        <dbReference type="RuleBase" id="RU364038"/>
    </source>
</evidence>
<comment type="caution">
    <text evidence="10">The sequence shown here is derived from an EMBL/GenBank/DDBJ whole genome shotgun (WGS) entry which is preliminary data.</text>
</comment>
<keyword evidence="11" id="KW-1185">Reference proteome</keyword>
<evidence type="ECO:0000313" key="11">
    <source>
        <dbReference type="Proteomes" id="UP000318431"/>
    </source>
</evidence>
<dbReference type="Gene3D" id="3.40.30.10">
    <property type="entry name" value="Glutaredoxin"/>
    <property type="match status" value="1"/>
</dbReference>
<evidence type="ECO:0000256" key="6">
    <source>
        <dbReference type="ARBA" id="ARBA00023284"/>
    </source>
</evidence>
<keyword evidence="6 7" id="KW-0676">Redox-active center</keyword>
<evidence type="ECO:0000259" key="8">
    <source>
        <dbReference type="Pfam" id="PF10411"/>
    </source>
</evidence>
<comment type="function">
    <text evidence="7">Required for disulfide bond formation in some periplasmic proteins. Acts by transferring its disulfide bond to other proteins and is reduced in the process.</text>
</comment>
<comment type="subcellular location">
    <subcellularLocation>
        <location evidence="1 7">Periplasm</location>
    </subcellularLocation>
</comment>
<protein>
    <recommendedName>
        <fullName evidence="7">Thiol:disulfide interchange protein</fullName>
    </recommendedName>
</protein>
<evidence type="ECO:0000256" key="3">
    <source>
        <dbReference type="ARBA" id="ARBA00022729"/>
    </source>
</evidence>
<dbReference type="InterPro" id="IPR009094">
    <property type="entry name" value="DiS-bond_isomerase_DsbC/G_N_sf"/>
</dbReference>
<feature type="signal peptide" evidence="7">
    <location>
        <begin position="1"/>
        <end position="24"/>
    </location>
</feature>
<evidence type="ECO:0000256" key="1">
    <source>
        <dbReference type="ARBA" id="ARBA00004418"/>
    </source>
</evidence>
<comment type="similarity">
    <text evidence="2 7">Belongs to the thioredoxin family. DsbC subfamily.</text>
</comment>
<evidence type="ECO:0000256" key="2">
    <source>
        <dbReference type="ARBA" id="ARBA00009813"/>
    </source>
</evidence>